<dbReference type="InterPro" id="IPR050498">
    <property type="entry name" value="Ycf3"/>
</dbReference>
<keyword evidence="4" id="KW-0472">Membrane</keyword>
<feature type="repeat" description="TPR" evidence="3">
    <location>
        <begin position="344"/>
        <end position="377"/>
    </location>
</feature>
<dbReference type="Pfam" id="PF00069">
    <property type="entry name" value="Pkinase"/>
    <property type="match status" value="1"/>
</dbReference>
<dbReference type="Gene3D" id="1.10.510.10">
    <property type="entry name" value="Transferase(Phosphotransferase) domain 1"/>
    <property type="match status" value="1"/>
</dbReference>
<dbReference type="PANTHER" id="PTHR44858:SF1">
    <property type="entry name" value="UDP-N-ACETYLGLUCOSAMINE--PEPTIDE N-ACETYLGLUCOSAMINYLTRANSFERASE SPINDLY-RELATED"/>
    <property type="match status" value="1"/>
</dbReference>
<evidence type="ECO:0000313" key="7">
    <source>
        <dbReference type="Proteomes" id="UP000599391"/>
    </source>
</evidence>
<dbReference type="Gene3D" id="3.30.200.20">
    <property type="entry name" value="Phosphorylase Kinase, domain 1"/>
    <property type="match status" value="1"/>
</dbReference>
<dbReference type="SMART" id="SM00028">
    <property type="entry name" value="TPR"/>
    <property type="match status" value="10"/>
</dbReference>
<dbReference type="SUPFAM" id="SSF56112">
    <property type="entry name" value="Protein kinase-like (PK-like)"/>
    <property type="match status" value="1"/>
</dbReference>
<dbReference type="PROSITE" id="PS50005">
    <property type="entry name" value="TPR"/>
    <property type="match status" value="9"/>
</dbReference>
<evidence type="ECO:0000256" key="3">
    <source>
        <dbReference type="PROSITE-ProRule" id="PRU00339"/>
    </source>
</evidence>
<reference evidence="6 7" key="1">
    <citation type="journal article" date="2021" name="Int. J. Syst. Evol. Microbiol.">
        <title>Amazonocrinis nigriterrae gen. nov., sp. nov., Atlanticothrix silvestris gen. nov., sp. nov. and Dendronalium phyllosphericum gen. nov., sp. nov., nostocacean cyanobacteria from Brazilian environments.</title>
        <authorList>
            <person name="Alvarenga D.O."/>
            <person name="Andreote A.P.D."/>
            <person name="Branco L.H.Z."/>
            <person name="Delbaje E."/>
            <person name="Cruz R.B."/>
            <person name="Varani A.M."/>
            <person name="Fiore M.F."/>
        </authorList>
    </citation>
    <scope>NUCLEOTIDE SEQUENCE [LARGE SCALE GENOMIC DNA]</scope>
    <source>
        <strain evidence="6 7">CENA357</strain>
    </source>
</reference>
<keyword evidence="4" id="KW-1133">Transmembrane helix</keyword>
<evidence type="ECO:0000256" key="4">
    <source>
        <dbReference type="SAM" id="Phobius"/>
    </source>
</evidence>
<feature type="domain" description="Protein kinase" evidence="5">
    <location>
        <begin position="10"/>
        <end position="264"/>
    </location>
</feature>
<dbReference type="GO" id="GO:0046813">
    <property type="term" value="P:receptor-mediated virion attachment to host cell"/>
    <property type="evidence" value="ECO:0007669"/>
    <property type="project" value="TreeGrafter"/>
</dbReference>
<gene>
    <name evidence="6" type="ORF">I8751_14690</name>
</gene>
<protein>
    <submittedName>
        <fullName evidence="6">Tetratricopeptide repeat protein</fullName>
    </submittedName>
</protein>
<accession>A0A8J7L1P0</accession>
<dbReference type="Proteomes" id="UP000599391">
    <property type="component" value="Unassembled WGS sequence"/>
</dbReference>
<dbReference type="GO" id="GO:0005524">
    <property type="term" value="F:ATP binding"/>
    <property type="evidence" value="ECO:0007669"/>
    <property type="project" value="InterPro"/>
</dbReference>
<dbReference type="AlphaFoldDB" id="A0A8J7L1P0"/>
<dbReference type="RefSeq" id="WP_214439876.1">
    <property type="nucleotide sequence ID" value="NZ_JAECZB010000036.1"/>
</dbReference>
<feature type="repeat" description="TPR" evidence="3">
    <location>
        <begin position="412"/>
        <end position="445"/>
    </location>
</feature>
<feature type="repeat" description="TPR" evidence="3">
    <location>
        <begin position="514"/>
        <end position="547"/>
    </location>
</feature>
<organism evidence="6 7">
    <name type="scientific">Atlanticothrix silvestris CENA357</name>
    <dbReference type="NCBI Taxonomy" id="1725252"/>
    <lineage>
        <taxon>Bacteria</taxon>
        <taxon>Bacillati</taxon>
        <taxon>Cyanobacteriota</taxon>
        <taxon>Cyanophyceae</taxon>
        <taxon>Nostocales</taxon>
        <taxon>Nodulariaceae</taxon>
        <taxon>Atlanticothrix</taxon>
        <taxon>Atlanticothrix silvestris</taxon>
    </lineage>
</organism>
<feature type="repeat" description="TPR" evidence="3">
    <location>
        <begin position="582"/>
        <end position="615"/>
    </location>
</feature>
<dbReference type="CDD" id="cd14014">
    <property type="entry name" value="STKc_PknB_like"/>
    <property type="match status" value="1"/>
</dbReference>
<dbReference type="SUPFAM" id="SSF48452">
    <property type="entry name" value="TPR-like"/>
    <property type="match status" value="3"/>
</dbReference>
<feature type="transmembrane region" description="Helical" evidence="4">
    <location>
        <begin position="191"/>
        <end position="208"/>
    </location>
</feature>
<feature type="transmembrane region" description="Helical" evidence="4">
    <location>
        <begin position="281"/>
        <end position="301"/>
    </location>
</feature>
<dbReference type="Pfam" id="PF13181">
    <property type="entry name" value="TPR_8"/>
    <property type="match status" value="2"/>
</dbReference>
<feature type="repeat" description="TPR" evidence="3">
    <location>
        <begin position="378"/>
        <end position="411"/>
    </location>
</feature>
<dbReference type="PROSITE" id="PS50293">
    <property type="entry name" value="TPR_REGION"/>
    <property type="match status" value="2"/>
</dbReference>
<dbReference type="InterPro" id="IPR011009">
    <property type="entry name" value="Kinase-like_dom_sf"/>
</dbReference>
<dbReference type="EMBL" id="JAECZB010000036">
    <property type="protein sequence ID" value="MBH8553595.1"/>
    <property type="molecule type" value="Genomic_DNA"/>
</dbReference>
<comment type="caution">
    <text evidence="6">The sequence shown here is derived from an EMBL/GenBank/DDBJ whole genome shotgun (WGS) entry which is preliminary data.</text>
</comment>
<proteinExistence type="predicted"/>
<dbReference type="InterPro" id="IPR000719">
    <property type="entry name" value="Prot_kinase_dom"/>
</dbReference>
<dbReference type="PROSITE" id="PS50011">
    <property type="entry name" value="PROTEIN_KINASE_DOM"/>
    <property type="match status" value="1"/>
</dbReference>
<dbReference type="GO" id="GO:0009279">
    <property type="term" value="C:cell outer membrane"/>
    <property type="evidence" value="ECO:0007669"/>
    <property type="project" value="TreeGrafter"/>
</dbReference>
<keyword evidence="1" id="KW-0677">Repeat</keyword>
<dbReference type="InterPro" id="IPR011990">
    <property type="entry name" value="TPR-like_helical_dom_sf"/>
</dbReference>
<name>A0A8J7L1P0_9CYAN</name>
<dbReference type="Gene3D" id="1.25.40.10">
    <property type="entry name" value="Tetratricopeptide repeat domain"/>
    <property type="match status" value="4"/>
</dbReference>
<feature type="repeat" description="TPR" evidence="3">
    <location>
        <begin position="310"/>
        <end position="343"/>
    </location>
</feature>
<keyword evidence="2 3" id="KW-0802">TPR repeat</keyword>
<dbReference type="Pfam" id="PF13414">
    <property type="entry name" value="TPR_11"/>
    <property type="match status" value="4"/>
</dbReference>
<keyword evidence="7" id="KW-1185">Reference proteome</keyword>
<evidence type="ECO:0000313" key="6">
    <source>
        <dbReference type="EMBL" id="MBH8553595.1"/>
    </source>
</evidence>
<feature type="repeat" description="TPR" evidence="3">
    <location>
        <begin position="480"/>
        <end position="513"/>
    </location>
</feature>
<dbReference type="GO" id="GO:0004672">
    <property type="term" value="F:protein kinase activity"/>
    <property type="evidence" value="ECO:0007669"/>
    <property type="project" value="InterPro"/>
</dbReference>
<feature type="repeat" description="TPR" evidence="3">
    <location>
        <begin position="446"/>
        <end position="479"/>
    </location>
</feature>
<dbReference type="InterPro" id="IPR019734">
    <property type="entry name" value="TPR_rpt"/>
</dbReference>
<sequence>MDGQILDTRYQILKVLSVEEVVQTYLAEDSNLPDQQFVVKQLHLAKNHPQDLTILRRLFTDEATAIAKLGKEHDQIQKLVAYFEENEEFYLVQEFIFGNPLTEEVLLGTPLEEDQVINLLSEVLEILLFVHNSGVIHLDIKPANIIRRESDNKLVLVDFGAVQEIVTTIVGNLEYIPVEQLHGNPQYNSDIYALGIVAIAALIGLPANEISRLQSQKNVLTGEIVWRNHSTKINKNLAKIIDKMVRFDYRKRYQSVTEVLHDLQQLTNHEYEVKKYNPKKLWLVTAGIASCITFSLATWFFQSPKFVDNTQQLFQEGVNKYNQGNYKEAVDDLTQVIKLEPQNSLAYNRRGDAFYRLGDYQKSQTDSSQAITLNPQDANAYYDRGFSSYELGKYKEAIADYTQAIKLNSQNAYAYYGRGLANAQLQEHKKAIEDFSKAIAFQPKYTDAYLQRGILRRRLKLKQAAIKDFNAIIEINPNDAKAYFQRGLTQSLNQQKAAALNDYTNAINLNPKYIEAYLNRGDIYSELGNQVEATIDYNTVLQINPKLTTAYIRRGTHLLSFGDYRGAIKDYTQAIKLEPNNAAAYNNRGNAYLDMGNKKAANQDYTKAIAIDSNYGLAYYNRGITRAKLRNKQGAIADFQQAIKLFRKSGERNSLQDAQRELNLLQNR</sequence>
<evidence type="ECO:0000256" key="2">
    <source>
        <dbReference type="ARBA" id="ARBA00022803"/>
    </source>
</evidence>
<dbReference type="SMART" id="SM00220">
    <property type="entry name" value="S_TKc"/>
    <property type="match status" value="1"/>
</dbReference>
<feature type="repeat" description="TPR" evidence="3">
    <location>
        <begin position="548"/>
        <end position="581"/>
    </location>
</feature>
<evidence type="ECO:0000259" key="5">
    <source>
        <dbReference type="PROSITE" id="PS50011"/>
    </source>
</evidence>
<evidence type="ECO:0000256" key="1">
    <source>
        <dbReference type="ARBA" id="ARBA00022737"/>
    </source>
</evidence>
<dbReference type="PANTHER" id="PTHR44858">
    <property type="entry name" value="TETRATRICOPEPTIDE REPEAT PROTEIN 6"/>
    <property type="match status" value="1"/>
</dbReference>
<keyword evidence="4" id="KW-0812">Transmembrane</keyword>